<evidence type="ECO:0000256" key="5">
    <source>
        <dbReference type="ARBA" id="ARBA00023136"/>
    </source>
</evidence>
<dbReference type="Pfam" id="PF13396">
    <property type="entry name" value="PLDc_N"/>
    <property type="match status" value="1"/>
</dbReference>
<evidence type="ECO:0000256" key="1">
    <source>
        <dbReference type="ARBA" id="ARBA00004651"/>
    </source>
</evidence>
<dbReference type="KEGG" id="mhos:CXR34_05965"/>
<keyword evidence="4" id="KW-1133">Transmembrane helix</keyword>
<dbReference type="InterPro" id="IPR027379">
    <property type="entry name" value="CLS_N"/>
</dbReference>
<organism evidence="6 7">
    <name type="scientific">Microbacterium hominis</name>
    <dbReference type="NCBI Taxonomy" id="162426"/>
    <lineage>
        <taxon>Bacteria</taxon>
        <taxon>Bacillati</taxon>
        <taxon>Actinomycetota</taxon>
        <taxon>Actinomycetes</taxon>
        <taxon>Micrococcales</taxon>
        <taxon>Microbacteriaceae</taxon>
        <taxon>Microbacterium</taxon>
    </lineage>
</organism>
<keyword evidence="5" id="KW-0472">Membrane</keyword>
<dbReference type="EMBL" id="CP025299">
    <property type="protein sequence ID" value="AUG29058.1"/>
    <property type="molecule type" value="Genomic_DNA"/>
</dbReference>
<reference evidence="6 7" key="1">
    <citation type="submission" date="2017-12" db="EMBL/GenBank/DDBJ databases">
        <title>Isolation and characterization of estrogens degradatiion strain Microbacterium hominis SJTG1.</title>
        <authorList>
            <person name="Xiong W."/>
            <person name="Yin C."/>
            <person name="Zheng D."/>
            <person name="Liang R."/>
        </authorList>
    </citation>
    <scope>NUCLEOTIDE SEQUENCE [LARGE SCALE GENOMIC DNA]</scope>
    <source>
        <strain evidence="6 7">SJTG1</strain>
    </source>
</reference>
<gene>
    <name evidence="6" type="ORF">CXR34_05965</name>
</gene>
<evidence type="ECO:0000256" key="2">
    <source>
        <dbReference type="ARBA" id="ARBA00022475"/>
    </source>
</evidence>
<comment type="subcellular location">
    <subcellularLocation>
        <location evidence="1">Cell membrane</location>
        <topology evidence="1">Multi-pass membrane protein</topology>
    </subcellularLocation>
</comment>
<keyword evidence="2" id="KW-1003">Cell membrane</keyword>
<evidence type="ECO:0000256" key="3">
    <source>
        <dbReference type="ARBA" id="ARBA00022692"/>
    </source>
</evidence>
<dbReference type="GO" id="GO:0005886">
    <property type="term" value="C:plasma membrane"/>
    <property type="evidence" value="ECO:0007669"/>
    <property type="project" value="UniProtKB-SubCell"/>
</dbReference>
<dbReference type="Proteomes" id="UP000233276">
    <property type="component" value="Chromosome"/>
</dbReference>
<keyword evidence="3" id="KW-0812">Transmembrane</keyword>
<evidence type="ECO:0000313" key="7">
    <source>
        <dbReference type="Proteomes" id="UP000233276"/>
    </source>
</evidence>
<protein>
    <submittedName>
        <fullName evidence="6">Uncharacterized protein</fullName>
    </submittedName>
</protein>
<name>A0A2K9DL10_9MICO</name>
<evidence type="ECO:0000313" key="6">
    <source>
        <dbReference type="EMBL" id="AUG29058.1"/>
    </source>
</evidence>
<proteinExistence type="predicted"/>
<sequence length="89" mass="9625">MSGRPREFRRRVGHAGGMVVSGWHVLILIAVLAGIALFIAAVVSIASSAATSLEKTLWILVTLMFPLMGPIVWFAVGRRSIVANPAERR</sequence>
<accession>A0A2K9DL10</accession>
<evidence type="ECO:0000256" key="4">
    <source>
        <dbReference type="ARBA" id="ARBA00022989"/>
    </source>
</evidence>
<dbReference type="AlphaFoldDB" id="A0A2K9DL10"/>